<proteinExistence type="predicted"/>
<dbReference type="RefSeq" id="WP_019469248.1">
    <property type="nucleotide sequence ID" value="NZ_LAKJ01000019.1"/>
</dbReference>
<evidence type="ECO:0000259" key="3">
    <source>
        <dbReference type="Pfam" id="PF21117"/>
    </source>
</evidence>
<feature type="domain" description="ATPase of the ABC class N-terminal" evidence="2">
    <location>
        <begin position="9"/>
        <end position="166"/>
    </location>
</feature>
<dbReference type="Pfam" id="PF09818">
    <property type="entry name" value="ABC_ATPase"/>
    <property type="match status" value="1"/>
</dbReference>
<protein>
    <submittedName>
        <fullName evidence="4">Isopentenyl-diphosphate delta-isomerase</fullName>
    </submittedName>
</protein>
<dbReference type="Pfam" id="PF21117">
    <property type="entry name" value="MRB1590_C"/>
    <property type="match status" value="1"/>
</dbReference>
<feature type="domain" description="ATPase of the ABC class C-terminal" evidence="1">
    <location>
        <begin position="170"/>
        <end position="450"/>
    </location>
</feature>
<name>A0A0M2NYJ3_STACC</name>
<dbReference type="InterPro" id="IPR019195">
    <property type="entry name" value="ABC_ATPase_put"/>
</dbReference>
<dbReference type="PANTHER" id="PTHR38149">
    <property type="entry name" value="ATPASE"/>
    <property type="match status" value="1"/>
</dbReference>
<dbReference type="InterPro" id="IPR027417">
    <property type="entry name" value="P-loop_NTPase"/>
</dbReference>
<dbReference type="InterPro" id="IPR049069">
    <property type="entry name" value="MRB1590-like_C"/>
</dbReference>
<dbReference type="PATRIC" id="fig|74704.6.peg.1152"/>
<sequence length="569" mass="63369">MKNTLEFGKLLKSLDGQKYGAYKRLKGEYAFDKFHLIIDHIQADPYAPPSKVRAKMQRHIANIPDELLDTENKKIAVSDFLTRAFSKSISKVLKSDQVSKKRPDIFIDHCGQEILQRTSVVITHSEIEVRFEVGLPAAGRKILGKVAHHIFIDLLPEIVEKALLYKHINRAALNEQVTTMIDQVFIRNALSRQNLVAFVANDSILPRKSGVSDTPLPDAVTFQSPQEFEIQLNLPSGKTVSGMGIPKGITLIVGGGFHGKSTLLEALERGVYHHIPGDGRELIITCDDAMKIRAEDGRNIEKVNIEPFINNLPGKKDTIQFSTENASGSTSQAANVIEALESQVSLLLIDEDTSATNFMIRDSRMQKLIAPEKEPITPFAMKVKSLYHDYHVSTILIVGGSGDYFDVADQVLMMDEYVLKDVTRKAKAIASEDSHSKDEASLSQFGQTSQRIPLKSSFSNKGKDRRFKVKGMHTILYGKERINISGLEQLVDASQTNCIATMIDYYQSNLLNEQDTTSQAADKIFDLISDKGLDIISPHQGHPGNLALPRKQEFCGALNRYRGLNIKTH</sequence>
<dbReference type="PANTHER" id="PTHR38149:SF1">
    <property type="entry name" value="ATPASE"/>
    <property type="match status" value="1"/>
</dbReference>
<evidence type="ECO:0000313" key="5">
    <source>
        <dbReference type="Proteomes" id="UP000034455"/>
    </source>
</evidence>
<evidence type="ECO:0000259" key="2">
    <source>
        <dbReference type="Pfam" id="PF20446"/>
    </source>
</evidence>
<comment type="caution">
    <text evidence="4">The sequence shown here is derived from an EMBL/GenBank/DDBJ whole genome shotgun (WGS) entry which is preliminary data.</text>
</comment>
<feature type="domain" description="MRB1590-like C-terminal" evidence="3">
    <location>
        <begin position="467"/>
        <end position="567"/>
    </location>
</feature>
<evidence type="ECO:0000259" key="1">
    <source>
        <dbReference type="Pfam" id="PF09818"/>
    </source>
</evidence>
<dbReference type="Pfam" id="PF20446">
    <property type="entry name" value="ABC_N"/>
    <property type="match status" value="1"/>
</dbReference>
<dbReference type="AlphaFoldDB" id="A0A0M2NYJ3"/>
<dbReference type="GO" id="GO:0016853">
    <property type="term" value="F:isomerase activity"/>
    <property type="evidence" value="ECO:0007669"/>
    <property type="project" value="UniProtKB-KW"/>
</dbReference>
<dbReference type="InterPro" id="IPR046834">
    <property type="entry name" value="ABC_ATPase_C"/>
</dbReference>
<accession>A0A0M2NYJ3</accession>
<keyword evidence="4" id="KW-0413">Isomerase</keyword>
<organism evidence="4 5">
    <name type="scientific">Staphylococcus cohnii subsp. cohnii</name>
    <dbReference type="NCBI Taxonomy" id="74704"/>
    <lineage>
        <taxon>Bacteria</taxon>
        <taxon>Bacillati</taxon>
        <taxon>Bacillota</taxon>
        <taxon>Bacilli</taxon>
        <taxon>Bacillales</taxon>
        <taxon>Staphylococcaceae</taxon>
        <taxon>Staphylococcus</taxon>
        <taxon>Staphylococcus cohnii species complex</taxon>
    </lineage>
</organism>
<dbReference type="SUPFAM" id="SSF52540">
    <property type="entry name" value="P-loop containing nucleoside triphosphate hydrolases"/>
    <property type="match status" value="1"/>
</dbReference>
<evidence type="ECO:0000313" key="4">
    <source>
        <dbReference type="EMBL" id="KKI63015.1"/>
    </source>
</evidence>
<dbReference type="EMBL" id="LAKJ01000019">
    <property type="protein sequence ID" value="KKI63015.1"/>
    <property type="molecule type" value="Genomic_DNA"/>
</dbReference>
<dbReference type="Proteomes" id="UP000034455">
    <property type="component" value="Unassembled WGS sequence"/>
</dbReference>
<dbReference type="InterPro" id="IPR046833">
    <property type="entry name" value="ABC_N"/>
</dbReference>
<reference evidence="4 5" key="1">
    <citation type="submission" date="2015-03" db="EMBL/GenBank/DDBJ databases">
        <title>Genome Assembly of Staphylococcus cohnii subsp. cohnii strain G22B2.</title>
        <authorList>
            <person name="Nair G."/>
            <person name="Kaur G."/>
            <person name="Khatri I."/>
            <person name="Singh N.K."/>
            <person name="Sathyabama S."/>
            <person name="Maurya S.K."/>
            <person name="Subramanian S."/>
            <person name="Agrewala J.N."/>
            <person name="Mayilraj S."/>
        </authorList>
    </citation>
    <scope>NUCLEOTIDE SEQUENCE [LARGE SCALE GENOMIC DNA]</scope>
    <source>
        <strain evidence="4 5">G22B2</strain>
    </source>
</reference>
<gene>
    <name evidence="4" type="ORF">UF66_1121</name>
</gene>